<dbReference type="Proteomes" id="UP000294820">
    <property type="component" value="Chromosome 1"/>
</dbReference>
<keyword evidence="2" id="KW-1185">Reference proteome</keyword>
<gene>
    <name evidence="1" type="ORF">DAQ1742_03036</name>
</gene>
<dbReference type="KEGG" id="daq:DAQ1742_03036"/>
<name>A0A375ACN6_9GAMM</name>
<dbReference type="AlphaFoldDB" id="A0A375ACN6"/>
<protein>
    <submittedName>
        <fullName evidence="1">Uncharacterized protein</fullName>
    </submittedName>
</protein>
<evidence type="ECO:0000313" key="2">
    <source>
        <dbReference type="Proteomes" id="UP000294820"/>
    </source>
</evidence>
<organism evidence="1 2">
    <name type="scientific">Dickeya aquatica</name>
    <dbReference type="NCBI Taxonomy" id="1401087"/>
    <lineage>
        <taxon>Bacteria</taxon>
        <taxon>Pseudomonadati</taxon>
        <taxon>Pseudomonadota</taxon>
        <taxon>Gammaproteobacteria</taxon>
        <taxon>Enterobacterales</taxon>
        <taxon>Pectobacteriaceae</taxon>
        <taxon>Dickeya</taxon>
    </lineage>
</organism>
<reference evidence="1 2" key="1">
    <citation type="submission" date="2016-09" db="EMBL/GenBank/DDBJ databases">
        <authorList>
            <person name="Reverchon S."/>
            <person name="Nasser W."/>
            <person name="Leonard S."/>
            <person name="Brochier C."/>
            <person name="Duprey A."/>
        </authorList>
    </citation>
    <scope>NUCLEOTIDE SEQUENCE [LARGE SCALE GENOMIC DNA]</scope>
    <source>
        <strain evidence="1 2">174/2</strain>
    </source>
</reference>
<sequence length="72" mass="8437">MSCCISGTRFAYNLRETFDVARLQAVNALVKHTFRASPAPNWCHKLLLQHFGAGRIAKNKHYRFNMFTIRYF</sequence>
<proteinExistence type="predicted"/>
<accession>A0A375ACN6</accession>
<evidence type="ECO:0000313" key="1">
    <source>
        <dbReference type="EMBL" id="SLM63868.1"/>
    </source>
</evidence>
<dbReference type="EMBL" id="LT615367">
    <property type="protein sequence ID" value="SLM63868.1"/>
    <property type="molecule type" value="Genomic_DNA"/>
</dbReference>